<feature type="compositionally biased region" description="Low complexity" evidence="2">
    <location>
        <begin position="392"/>
        <end position="409"/>
    </location>
</feature>
<organism evidence="3 4">
    <name type="scientific">Aeoliella mucimassa</name>
    <dbReference type="NCBI Taxonomy" id="2527972"/>
    <lineage>
        <taxon>Bacteria</taxon>
        <taxon>Pseudomonadati</taxon>
        <taxon>Planctomycetota</taxon>
        <taxon>Planctomycetia</taxon>
        <taxon>Pirellulales</taxon>
        <taxon>Lacipirellulaceae</taxon>
        <taxon>Aeoliella</taxon>
    </lineage>
</organism>
<dbReference type="EMBL" id="CP036278">
    <property type="protein sequence ID" value="QDU56344.1"/>
    <property type="molecule type" value="Genomic_DNA"/>
</dbReference>
<dbReference type="Proteomes" id="UP000315750">
    <property type="component" value="Chromosome"/>
</dbReference>
<dbReference type="AlphaFoldDB" id="A0A518ANP3"/>
<feature type="region of interest" description="Disordered" evidence="2">
    <location>
        <begin position="373"/>
        <end position="409"/>
    </location>
</feature>
<dbReference type="KEGG" id="amuc:Pan181_25530"/>
<evidence type="ECO:0000256" key="1">
    <source>
        <dbReference type="SAM" id="Coils"/>
    </source>
</evidence>
<sequence>MSRASRRDNSTDSSLFPFLAVLLCTMGVLVVLLSVMASVQLDQAKERVAGEEAEAQHVAEQFESEEQIALRAKLEKLKSRADEVDEFRTKTKELLSDKQKQLAQVEENVRRRQEELGLLRRQIEEMQALDSGATDNLEEARFELQRQRELIAQTEREIEQLKQGVKNSEKNFAIVPYNGDSGVRRQPIYIECRRDRVIFQPEGIELTAEDFNSEFVSGSPLPSAIRAAQSYYQKNGLASDVLPYPLVIVRPDATRAMFVVLTLLEELDQEFGYEIVEQDWEVDFSAADPGLTDEIGAAVDLARKRMARRREGAPRNYGEGAVASLAPSESIIDRIQQGRLVGQGIIGAGGQSPVGGAPQSSGINPNLLAQAIEQGGTPNSSTPGGTGGTGGSWSPFNAQSGAQAANAPQAAYRTLGQGSPASAPMGAAKAAMEGSSATASGGDQNQAMEAAMAAAMADAATNNKSGAAESNGQSQAGSNGASGSNAEGSAAGNSSIAGGSAADGSESAYVPNSRQQGSSGSGVAVTRTIRMQVSARQLVVISSKLSPGATDRTIPLDANPRLAATSIAKAISDEVADWGMAGQGTYWKPVLKMTVTPDGSQMAASLARALRQGGIEVQIAATNQSTSIR</sequence>
<accession>A0A518ANP3</accession>
<name>A0A518ANP3_9BACT</name>
<feature type="region of interest" description="Disordered" evidence="2">
    <location>
        <begin position="463"/>
        <end position="523"/>
    </location>
</feature>
<evidence type="ECO:0000313" key="4">
    <source>
        <dbReference type="Proteomes" id="UP000315750"/>
    </source>
</evidence>
<gene>
    <name evidence="3" type="ORF">Pan181_25530</name>
</gene>
<protein>
    <submittedName>
        <fullName evidence="3">Uncharacterized protein</fullName>
    </submittedName>
</protein>
<reference evidence="3 4" key="1">
    <citation type="submission" date="2019-02" db="EMBL/GenBank/DDBJ databases">
        <title>Deep-cultivation of Planctomycetes and their phenomic and genomic characterization uncovers novel biology.</title>
        <authorList>
            <person name="Wiegand S."/>
            <person name="Jogler M."/>
            <person name="Boedeker C."/>
            <person name="Pinto D."/>
            <person name="Vollmers J."/>
            <person name="Rivas-Marin E."/>
            <person name="Kohn T."/>
            <person name="Peeters S.H."/>
            <person name="Heuer A."/>
            <person name="Rast P."/>
            <person name="Oberbeckmann S."/>
            <person name="Bunk B."/>
            <person name="Jeske O."/>
            <person name="Meyerdierks A."/>
            <person name="Storesund J.E."/>
            <person name="Kallscheuer N."/>
            <person name="Luecker S."/>
            <person name="Lage O.M."/>
            <person name="Pohl T."/>
            <person name="Merkel B.J."/>
            <person name="Hornburger P."/>
            <person name="Mueller R.-W."/>
            <person name="Bruemmer F."/>
            <person name="Labrenz M."/>
            <person name="Spormann A.M."/>
            <person name="Op den Camp H."/>
            <person name="Overmann J."/>
            <person name="Amann R."/>
            <person name="Jetten M.S.M."/>
            <person name="Mascher T."/>
            <person name="Medema M.H."/>
            <person name="Devos D.P."/>
            <person name="Kaster A.-K."/>
            <person name="Ovreas L."/>
            <person name="Rohde M."/>
            <person name="Galperin M.Y."/>
            <person name="Jogler C."/>
        </authorList>
    </citation>
    <scope>NUCLEOTIDE SEQUENCE [LARGE SCALE GENOMIC DNA]</scope>
    <source>
        <strain evidence="3 4">Pan181</strain>
    </source>
</reference>
<dbReference type="RefSeq" id="WP_145247105.1">
    <property type="nucleotide sequence ID" value="NZ_CP036278.1"/>
</dbReference>
<evidence type="ECO:0000256" key="2">
    <source>
        <dbReference type="SAM" id="MobiDB-lite"/>
    </source>
</evidence>
<proteinExistence type="predicted"/>
<feature type="coiled-coil region" evidence="1">
    <location>
        <begin position="88"/>
        <end position="171"/>
    </location>
</feature>
<keyword evidence="1" id="KW-0175">Coiled coil</keyword>
<feature type="compositionally biased region" description="Low complexity" evidence="2">
    <location>
        <begin position="470"/>
        <end position="508"/>
    </location>
</feature>
<evidence type="ECO:0000313" key="3">
    <source>
        <dbReference type="EMBL" id="QDU56344.1"/>
    </source>
</evidence>
<dbReference type="OrthoDB" id="233190at2"/>
<keyword evidence="4" id="KW-1185">Reference proteome</keyword>